<feature type="transmembrane region" description="Helical" evidence="1">
    <location>
        <begin position="70"/>
        <end position="88"/>
    </location>
</feature>
<evidence type="ECO:0000313" key="3">
    <source>
        <dbReference type="EMBL" id="MCU4973872.1"/>
    </source>
</evidence>
<gene>
    <name evidence="3" type="ORF">OB955_14125</name>
    <name evidence="2" type="ORF">OB960_16960</name>
</gene>
<feature type="transmembrane region" description="Helical" evidence="1">
    <location>
        <begin position="47"/>
        <end position="63"/>
    </location>
</feature>
<dbReference type="EMBL" id="JAOPKA010000012">
    <property type="protein sequence ID" value="MCU4743079.1"/>
    <property type="molecule type" value="Genomic_DNA"/>
</dbReference>
<dbReference type="Proteomes" id="UP001320972">
    <property type="component" value="Unassembled WGS sequence"/>
</dbReference>
<dbReference type="Proteomes" id="UP001321018">
    <property type="component" value="Unassembled WGS sequence"/>
</dbReference>
<keyword evidence="1" id="KW-0472">Membrane</keyword>
<dbReference type="EMBL" id="JAOPKB010000008">
    <property type="protein sequence ID" value="MCU4973872.1"/>
    <property type="molecule type" value="Genomic_DNA"/>
</dbReference>
<feature type="transmembrane region" description="Helical" evidence="1">
    <location>
        <begin position="94"/>
        <end position="116"/>
    </location>
</feature>
<dbReference type="RefSeq" id="WP_338004897.1">
    <property type="nucleotide sequence ID" value="NZ_JAOPKA010000012.1"/>
</dbReference>
<feature type="transmembrane region" description="Helical" evidence="1">
    <location>
        <begin position="23"/>
        <end position="41"/>
    </location>
</feature>
<evidence type="ECO:0000256" key="1">
    <source>
        <dbReference type="SAM" id="Phobius"/>
    </source>
</evidence>
<reference evidence="2 4" key="1">
    <citation type="submission" date="2022-09" db="EMBL/GenBank/DDBJ databases">
        <title>Enrichment on poylsaccharides allowed isolation of novel metabolic and taxonomic groups of Haloarchaea.</title>
        <authorList>
            <person name="Sorokin D.Y."/>
            <person name="Elcheninov A.G."/>
            <person name="Khizhniak T.V."/>
            <person name="Kolganova T.V."/>
            <person name="Kublanov I.V."/>
        </authorList>
    </citation>
    <scope>NUCLEOTIDE SEQUENCE</scope>
    <source>
        <strain evidence="3 4">AArc-m2/3/4</strain>
        <strain evidence="2">AArc-xg1-1</strain>
    </source>
</reference>
<name>A0AAP2Z0M7_9EURY</name>
<sequence length="126" mass="13831">MVEHDVVTTDGIRRRIEWTVPRILTVVLGTMTSAIHFYVGVTTGESHFIVLGVGLLAGALVFYTRFWNAAFYLVGAIYVSVLLSIWVLAGMPQFLLGVVDAAVQVALVVTFFYLFVTTPESTTEEG</sequence>
<keyword evidence="4" id="KW-1185">Reference proteome</keyword>
<evidence type="ECO:0000313" key="5">
    <source>
        <dbReference type="Proteomes" id="UP001321018"/>
    </source>
</evidence>
<dbReference type="AlphaFoldDB" id="A0AAP2Z0M7"/>
<protein>
    <submittedName>
        <fullName evidence="2">Uncharacterized protein</fullName>
    </submittedName>
</protein>
<comment type="caution">
    <text evidence="2">The sequence shown here is derived from an EMBL/GenBank/DDBJ whole genome shotgun (WGS) entry which is preliminary data.</text>
</comment>
<proteinExistence type="predicted"/>
<accession>A0AAP2Z0M7</accession>
<evidence type="ECO:0000313" key="4">
    <source>
        <dbReference type="Proteomes" id="UP001320972"/>
    </source>
</evidence>
<evidence type="ECO:0000313" key="2">
    <source>
        <dbReference type="EMBL" id="MCU4743079.1"/>
    </source>
</evidence>
<organism evidence="2 5">
    <name type="scientific">Natronoglomus mannanivorans</name>
    <dbReference type="NCBI Taxonomy" id="2979990"/>
    <lineage>
        <taxon>Archaea</taxon>
        <taxon>Methanobacteriati</taxon>
        <taxon>Methanobacteriota</taxon>
        <taxon>Stenosarchaea group</taxon>
        <taxon>Halobacteria</taxon>
        <taxon>Halobacteriales</taxon>
        <taxon>Natrialbaceae</taxon>
        <taxon>Natronoglomus</taxon>
    </lineage>
</organism>
<keyword evidence="1" id="KW-0812">Transmembrane</keyword>
<keyword evidence="1" id="KW-1133">Transmembrane helix</keyword>